<evidence type="ECO:0000256" key="4">
    <source>
        <dbReference type="ARBA" id="ARBA00004922"/>
    </source>
</evidence>
<feature type="transmembrane region" description="Helical" evidence="16">
    <location>
        <begin position="424"/>
        <end position="444"/>
    </location>
</feature>
<name>A0A0M9GA65_LEPPY</name>
<dbReference type="GeneID" id="26900589"/>
<dbReference type="FunFam" id="3.40.50.12610:FF:000003">
    <property type="entry name" value="Oligosaccharyl transferase-like protein"/>
    <property type="match status" value="1"/>
</dbReference>
<protein>
    <recommendedName>
        <fullName evidence="6">dolichyl-diphosphooligosaccharide--protein glycotransferase</fullName>
        <ecNumber evidence="6">2.4.99.18</ecNumber>
    </recommendedName>
</protein>
<dbReference type="InterPro" id="IPR003674">
    <property type="entry name" value="Oligo_trans_STT3"/>
</dbReference>
<dbReference type="RefSeq" id="XP_015664442.1">
    <property type="nucleotide sequence ID" value="XM_015796434.1"/>
</dbReference>
<dbReference type="GO" id="GO:0004579">
    <property type="term" value="F:dolichyl-diphosphooligosaccharide-protein glycotransferase activity"/>
    <property type="evidence" value="ECO:0007669"/>
    <property type="project" value="UniProtKB-EC"/>
</dbReference>
<comment type="catalytic activity">
    <reaction evidence="15">
        <text>a di-trans,poly-cis-dolichyl diphosphooligosaccharide + L-asparaginyl-[protein] = N(4)-(oligosaccharide-(1-&gt;4)-N-acetyl-beta-D-glucosaminyl-(1-&gt;4)-N-acetyl-beta-D-glucosaminyl)-L-asparaginyl-[protein] + a di-trans,poly-cis-dolichyl diphosphate + H(+)</text>
        <dbReference type="Rhea" id="RHEA:22980"/>
        <dbReference type="Rhea" id="RHEA-COMP:12804"/>
        <dbReference type="Rhea" id="RHEA-COMP:12805"/>
        <dbReference type="Rhea" id="RHEA-COMP:19506"/>
        <dbReference type="Rhea" id="RHEA-COMP:19509"/>
        <dbReference type="ChEBI" id="CHEBI:15378"/>
        <dbReference type="ChEBI" id="CHEBI:50347"/>
        <dbReference type="ChEBI" id="CHEBI:57497"/>
        <dbReference type="ChEBI" id="CHEBI:57570"/>
        <dbReference type="ChEBI" id="CHEBI:132529"/>
        <dbReference type="EC" id="2.4.99.18"/>
    </reaction>
</comment>
<dbReference type="GO" id="GO:0012505">
    <property type="term" value="C:endomembrane system"/>
    <property type="evidence" value="ECO:0007669"/>
    <property type="project" value="UniProtKB-SubCell"/>
</dbReference>
<evidence type="ECO:0000256" key="3">
    <source>
        <dbReference type="ARBA" id="ARBA00004127"/>
    </source>
</evidence>
<dbReference type="Pfam" id="PF02516">
    <property type="entry name" value="STT3"/>
    <property type="match status" value="1"/>
</dbReference>
<dbReference type="AlphaFoldDB" id="A0A0M9GA65"/>
<feature type="transmembrane region" description="Helical" evidence="16">
    <location>
        <begin position="145"/>
        <end position="164"/>
    </location>
</feature>
<evidence type="ECO:0000313" key="19">
    <source>
        <dbReference type="EMBL" id="KPA86003.1"/>
    </source>
</evidence>
<dbReference type="Pfam" id="PF21436">
    <property type="entry name" value="STT3-PglB_core"/>
    <property type="match status" value="1"/>
</dbReference>
<comment type="cofactor">
    <cofactor evidence="1">
        <name>Mn(2+)</name>
        <dbReference type="ChEBI" id="CHEBI:29035"/>
    </cofactor>
</comment>
<evidence type="ECO:0000256" key="10">
    <source>
        <dbReference type="ARBA" id="ARBA00022723"/>
    </source>
</evidence>
<comment type="subcellular location">
    <subcellularLocation>
        <location evidence="3">Endomembrane system</location>
        <topology evidence="3">Multi-pass membrane protein</topology>
    </subcellularLocation>
</comment>
<feature type="transmembrane region" description="Helical" evidence="16">
    <location>
        <begin position="566"/>
        <end position="584"/>
    </location>
</feature>
<evidence type="ECO:0000256" key="2">
    <source>
        <dbReference type="ARBA" id="ARBA00001946"/>
    </source>
</evidence>
<feature type="transmembrane region" description="Helical" evidence="16">
    <location>
        <begin position="368"/>
        <end position="389"/>
    </location>
</feature>
<evidence type="ECO:0000256" key="7">
    <source>
        <dbReference type="ARBA" id="ARBA00022676"/>
    </source>
</evidence>
<evidence type="ECO:0000256" key="6">
    <source>
        <dbReference type="ARBA" id="ARBA00012605"/>
    </source>
</evidence>
<feature type="transmembrane region" description="Helical" evidence="16">
    <location>
        <begin position="227"/>
        <end position="244"/>
    </location>
</feature>
<keyword evidence="11" id="KW-0460">Magnesium</keyword>
<feature type="domain" description="STT3/PglB/AglB core" evidence="18">
    <location>
        <begin position="641"/>
        <end position="700"/>
    </location>
</feature>
<evidence type="ECO:0000259" key="17">
    <source>
        <dbReference type="Pfam" id="PF02516"/>
    </source>
</evidence>
<accession>A0A0M9GA65</accession>
<evidence type="ECO:0000256" key="14">
    <source>
        <dbReference type="ARBA" id="ARBA00023211"/>
    </source>
</evidence>
<keyword evidence="12 16" id="KW-1133">Transmembrane helix</keyword>
<feature type="transmembrane region" description="Helical" evidence="16">
    <location>
        <begin position="69"/>
        <end position="92"/>
    </location>
</feature>
<evidence type="ECO:0000256" key="1">
    <source>
        <dbReference type="ARBA" id="ARBA00001936"/>
    </source>
</evidence>
<dbReference type="Gene3D" id="3.40.50.12610">
    <property type="match status" value="1"/>
</dbReference>
<comment type="cofactor">
    <cofactor evidence="2">
        <name>Mg(2+)</name>
        <dbReference type="ChEBI" id="CHEBI:18420"/>
    </cofactor>
</comment>
<dbReference type="InterPro" id="IPR048999">
    <property type="entry name" value="STT3-PglB_core"/>
</dbReference>
<dbReference type="UniPathway" id="UPA00378"/>
<comment type="similarity">
    <text evidence="5">Belongs to the STT3 family.</text>
</comment>
<dbReference type="EMBL" id="LGTL01000001">
    <property type="protein sequence ID" value="KPA86004.1"/>
    <property type="molecule type" value="Genomic_DNA"/>
</dbReference>
<feature type="transmembrane region" description="Helical" evidence="16">
    <location>
        <begin position="264"/>
        <end position="287"/>
    </location>
</feature>
<dbReference type="EMBL" id="LGTL01000001">
    <property type="protein sequence ID" value="KPA86003.1"/>
    <property type="molecule type" value="Genomic_DNA"/>
</dbReference>
<keyword evidence="9 16" id="KW-0812">Transmembrane</keyword>
<dbReference type="Proteomes" id="UP000037923">
    <property type="component" value="Unassembled WGS sequence"/>
</dbReference>
<comment type="pathway">
    <text evidence="4">Protein modification; protein glycosylation.</text>
</comment>
<comment type="caution">
    <text evidence="19">The sequence shown here is derived from an EMBL/GenBank/DDBJ whole genome shotgun (WGS) entry which is preliminary data.</text>
</comment>
<keyword evidence="10" id="KW-0479">Metal-binding</keyword>
<dbReference type="OMA" id="YHEEYMR"/>
<keyword evidence="20" id="KW-1185">Reference proteome</keyword>
<evidence type="ECO:0000313" key="20">
    <source>
        <dbReference type="Proteomes" id="UP000037923"/>
    </source>
</evidence>
<evidence type="ECO:0000256" key="5">
    <source>
        <dbReference type="ARBA" id="ARBA00010810"/>
    </source>
</evidence>
<dbReference type="RefSeq" id="XP_015664443.1">
    <property type="nucleotide sequence ID" value="XM_015796435.1"/>
</dbReference>
<keyword evidence="7" id="KW-0328">Glycosyltransferase</keyword>
<evidence type="ECO:0000256" key="16">
    <source>
        <dbReference type="SAM" id="Phobius"/>
    </source>
</evidence>
<feature type="transmembrane region" description="Helical" evidence="16">
    <location>
        <begin position="329"/>
        <end position="348"/>
    </location>
</feature>
<evidence type="ECO:0000256" key="15">
    <source>
        <dbReference type="ARBA" id="ARBA00048829"/>
    </source>
</evidence>
<feature type="transmembrane region" description="Helical" evidence="16">
    <location>
        <begin position="171"/>
        <end position="192"/>
    </location>
</feature>
<evidence type="ECO:0000256" key="11">
    <source>
        <dbReference type="ARBA" id="ARBA00022842"/>
    </source>
</evidence>
<dbReference type="EC" id="2.4.99.18" evidence="6"/>
<keyword evidence="8 19" id="KW-0808">Transferase</keyword>
<feature type="transmembrane region" description="Helical" evidence="16">
    <location>
        <begin position="198"/>
        <end position="215"/>
    </location>
</feature>
<reference evidence="19 20" key="1">
    <citation type="submission" date="2015-07" db="EMBL/GenBank/DDBJ databases">
        <title>High-quality genome of monoxenous trypanosomatid Leptomonas pyrrhocoris.</title>
        <authorList>
            <person name="Flegontov P."/>
            <person name="Butenko A."/>
            <person name="Firsov S."/>
            <person name="Vlcek C."/>
            <person name="Logacheva M.D."/>
            <person name="Field M."/>
            <person name="Filatov D."/>
            <person name="Flegontova O."/>
            <person name="Gerasimov E."/>
            <person name="Jackson A.P."/>
            <person name="Kelly S."/>
            <person name="Opperdoes F."/>
            <person name="O'Reilly A."/>
            <person name="Votypka J."/>
            <person name="Yurchenko V."/>
            <person name="Lukes J."/>
        </authorList>
    </citation>
    <scope>NUCLEOTIDE SEQUENCE [LARGE SCALE GENOMIC DNA]</scope>
    <source>
        <strain evidence="19">H10</strain>
    </source>
</reference>
<dbReference type="GO" id="GO:0046872">
    <property type="term" value="F:metal ion binding"/>
    <property type="evidence" value="ECO:0007669"/>
    <property type="project" value="UniProtKB-KW"/>
</dbReference>
<evidence type="ECO:0000256" key="13">
    <source>
        <dbReference type="ARBA" id="ARBA00023136"/>
    </source>
</evidence>
<keyword evidence="14" id="KW-0464">Manganese</keyword>
<evidence type="ECO:0000256" key="9">
    <source>
        <dbReference type="ARBA" id="ARBA00022692"/>
    </source>
</evidence>
<dbReference type="PANTHER" id="PTHR13872">
    <property type="entry name" value="DOLICHYL-DIPHOSPHOOLIGOSACCHARIDE--PROTEIN GLYCOSYLTRANSFERASE SUBUNIT"/>
    <property type="match status" value="1"/>
</dbReference>
<gene>
    <name evidence="19" type="ORF">ABB37_00291</name>
</gene>
<keyword evidence="13 16" id="KW-0472">Membrane</keyword>
<dbReference type="PANTHER" id="PTHR13872:SF1">
    <property type="entry name" value="DOLICHYL-DIPHOSPHOOLIGOSACCHARIDE--PROTEIN GLYCOSYLTRANSFERASE SUBUNIT STT3B"/>
    <property type="match status" value="1"/>
</dbReference>
<dbReference type="GO" id="GO:0016020">
    <property type="term" value="C:membrane"/>
    <property type="evidence" value="ECO:0007669"/>
    <property type="project" value="InterPro"/>
</dbReference>
<dbReference type="VEuPathDB" id="TriTrypDB:LpyrH10_01_2910"/>
<evidence type="ECO:0000256" key="8">
    <source>
        <dbReference type="ARBA" id="ARBA00022679"/>
    </source>
</evidence>
<proteinExistence type="inferred from homology"/>
<sequence>MGKKKQSRPAGAVVAPQYAAATTVPAGNVAAATTTIKHTHAHPRAHSAPAVEVKEFLGLFSFRTRSLRVLIVLVAVIFTLRSCWQAFVIRLFPVKAYGYLIHEFDPWFNYRATEYMSEHGWKAFFRWFDYMSWYPLGRPVGSTTYPGLQFTAVAIHRVLAALGVRMSLNDVCVLIPAWFGSIATAVLCLASYDVSRSFIAPMVTAFTFAIVPAHLMRSMAGEFDNECIAMAAMLLTFYLWVRSLRTRASWPIGALAGVAYGYMAAAWGGYIFVLNMVALHAGVAALVDWARNTYSPSLLRSYALFYVVGTALATRVPPVDMAPFRSLELLGALVVLVFLCGLQVCEVLRRRADVEVRSSANLKIRIRVFGAMAGAGALVIAVLAPTGYFGPMSARVRALFVQHTRTGNPLVDSVAEHQPASPEAFWTFLHICSVMWGLGVLLMTVSLPLDYTPAKLFWLLNSAAAYYFSLRMSRLVLLSGPPACLLTGYFTGALLDAAAKLTFWDSEATKARMVDEAEQPTATATNGAATQRSSKAAHVEEEACAPPPSCFTDIIDRSSMPWWPRLLLCLSLWALAAAIGWNLVGSDFIAHATMFSQHASNPMIVFRARVRDPLTGKPTDIVVDDYVASYKWLSKQTPRSSRVLAWWDYGYQITGIGNRTSLADGNTWNHEHIATIGKMLTSPVAEAHSLVRHMADYVLIWAGQNKDDLMKSPHMARIGNSVYRDICPDDPLCRHFSFLDREFRKPTPTMRASLLYNLHENKVAPGVEVDPALFQEVYTSKYGLVRIYKVMNVSRESKRWLADPANRVCNPPGSWICPGQYPPAKEIQSMLAHRVEFEELGTFNRQKKDAAYHAEYLKQFSDDADM</sequence>
<feature type="transmembrane region" description="Helical" evidence="16">
    <location>
        <begin position="299"/>
        <end position="317"/>
    </location>
</feature>
<organism evidence="19 20">
    <name type="scientific">Leptomonas pyrrhocoris</name>
    <name type="common">Firebug parasite</name>
    <dbReference type="NCBI Taxonomy" id="157538"/>
    <lineage>
        <taxon>Eukaryota</taxon>
        <taxon>Discoba</taxon>
        <taxon>Euglenozoa</taxon>
        <taxon>Kinetoplastea</taxon>
        <taxon>Metakinetoplastina</taxon>
        <taxon>Trypanosomatida</taxon>
        <taxon>Trypanosomatidae</taxon>
        <taxon>Leishmaniinae</taxon>
        <taxon>Leptomonas</taxon>
    </lineage>
</organism>
<dbReference type="OrthoDB" id="10261066at2759"/>
<dbReference type="InterPro" id="IPR048307">
    <property type="entry name" value="STT3_N"/>
</dbReference>
<feature type="domain" description="Oligosaccharyl transferase STT3 N-terminal" evidence="17">
    <location>
        <begin position="73"/>
        <end position="477"/>
    </location>
</feature>
<evidence type="ECO:0000259" key="18">
    <source>
        <dbReference type="Pfam" id="PF21436"/>
    </source>
</evidence>
<feature type="transmembrane region" description="Helical" evidence="16">
    <location>
        <begin position="485"/>
        <end position="503"/>
    </location>
</feature>
<evidence type="ECO:0000256" key="12">
    <source>
        <dbReference type="ARBA" id="ARBA00022989"/>
    </source>
</evidence>